<dbReference type="EMBL" id="BTGU01003279">
    <property type="protein sequence ID" value="GMN29594.1"/>
    <property type="molecule type" value="Genomic_DNA"/>
</dbReference>
<dbReference type="EMBL" id="BTGU01003281">
    <property type="protein sequence ID" value="GMN29663.1"/>
    <property type="molecule type" value="Genomic_DNA"/>
</dbReference>
<sequence length="46" mass="4840">MGLGDQPHLTILQERAPGAGSTLRPITNNVRGLLTALYSNAATVHI</sequence>
<protein>
    <submittedName>
        <fullName evidence="2">Uncharacterized protein</fullName>
    </submittedName>
</protein>
<evidence type="ECO:0000313" key="5">
    <source>
        <dbReference type="Proteomes" id="UP001187192"/>
    </source>
</evidence>
<proteinExistence type="predicted"/>
<evidence type="ECO:0000313" key="4">
    <source>
        <dbReference type="EMBL" id="GMN29698.1"/>
    </source>
</evidence>
<name>A0AA88CSB5_FICCA</name>
<dbReference type="AlphaFoldDB" id="A0AA88CSB5"/>
<evidence type="ECO:0000313" key="3">
    <source>
        <dbReference type="EMBL" id="GMN29663.1"/>
    </source>
</evidence>
<comment type="caution">
    <text evidence="2">The sequence shown here is derived from an EMBL/GenBank/DDBJ whole genome shotgun (WGS) entry which is preliminary data.</text>
</comment>
<keyword evidence="5" id="KW-1185">Reference proteome</keyword>
<evidence type="ECO:0000313" key="1">
    <source>
        <dbReference type="EMBL" id="GMN29594.1"/>
    </source>
</evidence>
<accession>A0AA88CSB5</accession>
<dbReference type="EMBL" id="BTGU01003280">
    <property type="protein sequence ID" value="GMN29635.1"/>
    <property type="molecule type" value="Genomic_DNA"/>
</dbReference>
<reference evidence="2" key="1">
    <citation type="submission" date="2023-07" db="EMBL/GenBank/DDBJ databases">
        <title>draft genome sequence of fig (Ficus carica).</title>
        <authorList>
            <person name="Takahashi T."/>
            <person name="Nishimura K."/>
        </authorList>
    </citation>
    <scope>NUCLEOTIDE SEQUENCE</scope>
</reference>
<dbReference type="Proteomes" id="UP001187192">
    <property type="component" value="Unassembled WGS sequence"/>
</dbReference>
<evidence type="ECO:0000313" key="2">
    <source>
        <dbReference type="EMBL" id="GMN29635.1"/>
    </source>
</evidence>
<gene>
    <name evidence="1" type="ORF">TIFTF001_044364</name>
    <name evidence="2" type="ORF">TIFTF001_044369</name>
    <name evidence="3" type="ORF">TIFTF001_044372</name>
    <name evidence="4" type="ORF">TIFTF001_044377</name>
</gene>
<dbReference type="EMBL" id="BTGU01003282">
    <property type="protein sequence ID" value="GMN29698.1"/>
    <property type="molecule type" value="Genomic_DNA"/>
</dbReference>
<organism evidence="2 5">
    <name type="scientific">Ficus carica</name>
    <name type="common">Common fig</name>
    <dbReference type="NCBI Taxonomy" id="3494"/>
    <lineage>
        <taxon>Eukaryota</taxon>
        <taxon>Viridiplantae</taxon>
        <taxon>Streptophyta</taxon>
        <taxon>Embryophyta</taxon>
        <taxon>Tracheophyta</taxon>
        <taxon>Spermatophyta</taxon>
        <taxon>Magnoliopsida</taxon>
        <taxon>eudicotyledons</taxon>
        <taxon>Gunneridae</taxon>
        <taxon>Pentapetalae</taxon>
        <taxon>rosids</taxon>
        <taxon>fabids</taxon>
        <taxon>Rosales</taxon>
        <taxon>Moraceae</taxon>
        <taxon>Ficeae</taxon>
        <taxon>Ficus</taxon>
    </lineage>
</organism>